<dbReference type="SUPFAM" id="SSF54211">
    <property type="entry name" value="Ribosomal protein S5 domain 2-like"/>
    <property type="match status" value="1"/>
</dbReference>
<comment type="similarity">
    <text evidence="2">Belongs to the beta-RFA-P synthase family.</text>
</comment>
<keyword evidence="3" id="KW-0472">Membrane</keyword>
<dbReference type="PANTHER" id="PTHR20861:SF6">
    <property type="entry name" value="BETA-RIBOFURANOSYLPHENOL 5'-PHOSPHATE SYNTHASE"/>
    <property type="match status" value="1"/>
</dbReference>
<dbReference type="Pfam" id="PF08544">
    <property type="entry name" value="GHMP_kinases_C"/>
    <property type="match status" value="1"/>
</dbReference>
<evidence type="ECO:0000313" key="5">
    <source>
        <dbReference type="EMBL" id="ADM27488.1"/>
    </source>
</evidence>
<sequence>MECIEVVAPSHLHVGNIDFDGGLGRLYGTIGFTLENPSIVVKVYRHNGVVSNDVYAERFADVLISRYGVDGVKIDVIRRFPEYVGLGYVTHLGFAIGVAISHLYDLKLSMKDIALTIKRGLLTALGYYACGYGGFIVEGGFRRGMLDRMVPPLIFRGDIPSDWIFVVVVPNLPRKKIVDMRIAREDAILREVSMDKNLAGYLSRLVLMKIIPSFIEGDLKGFGEGITEFNRALGSIWLKYQGGIYCCDIVEKGIEIILRYTTAACQSSWGPTFYGILDDENRASMLVEELRRFLDSNGGGDIFVSRGRNRGLEVRNCG</sequence>
<dbReference type="STRING" id="583356.Igag_0656"/>
<dbReference type="EMBL" id="CP002098">
    <property type="protein sequence ID" value="ADM27488.1"/>
    <property type="molecule type" value="Genomic_DNA"/>
</dbReference>
<evidence type="ECO:0000256" key="2">
    <source>
        <dbReference type="PIRNR" id="PIRNR004884"/>
    </source>
</evidence>
<organism evidence="5 6">
    <name type="scientific">Ignisphaera aggregans (strain DSM 17230 / JCM 13409 / AQ1.S1)</name>
    <dbReference type="NCBI Taxonomy" id="583356"/>
    <lineage>
        <taxon>Archaea</taxon>
        <taxon>Thermoproteota</taxon>
        <taxon>Thermoprotei</taxon>
        <taxon>Desulfurococcales</taxon>
        <taxon>Desulfurococcaceae</taxon>
        <taxon>Ignisphaera</taxon>
    </lineage>
</organism>
<comment type="catalytic activity">
    <reaction evidence="2">
        <text>5-phospho-alpha-D-ribose 1-diphosphate + 4-hydroxybenzoate + H(+) = 4-(beta-D-ribofuranosyl)phenol 5'-phosphate + CO2 + diphosphate</text>
        <dbReference type="Rhea" id="RHEA:48556"/>
        <dbReference type="ChEBI" id="CHEBI:15378"/>
        <dbReference type="ChEBI" id="CHEBI:16526"/>
        <dbReference type="ChEBI" id="CHEBI:17879"/>
        <dbReference type="ChEBI" id="CHEBI:33019"/>
        <dbReference type="ChEBI" id="CHEBI:58017"/>
        <dbReference type="ChEBI" id="CHEBI:82767"/>
        <dbReference type="EC" id="2.4.2.54"/>
    </reaction>
</comment>
<dbReference type="KEGG" id="iag:Igag_0656"/>
<keyword evidence="3" id="KW-1133">Transmembrane helix</keyword>
<dbReference type="GO" id="GO:0005524">
    <property type="term" value="F:ATP binding"/>
    <property type="evidence" value="ECO:0007669"/>
    <property type="project" value="UniProtKB-UniRule"/>
</dbReference>
<evidence type="ECO:0000256" key="3">
    <source>
        <dbReference type="SAM" id="Phobius"/>
    </source>
</evidence>
<dbReference type="GO" id="GO:0043793">
    <property type="term" value="F:beta-ribofuranosylaminobenzene 5'-phosphate synthase activity"/>
    <property type="evidence" value="ECO:0007669"/>
    <property type="project" value="UniProtKB-EC"/>
</dbReference>
<keyword evidence="6" id="KW-1185">Reference proteome</keyword>
<evidence type="ECO:0000256" key="1">
    <source>
        <dbReference type="ARBA" id="ARBA00022679"/>
    </source>
</evidence>
<dbReference type="UniPathway" id="UPA00065"/>
<keyword evidence="2" id="KW-0328">Glycosyltransferase</keyword>
<dbReference type="HOGENOM" id="CLU_061764_0_0_2"/>
<proteinExistence type="inferred from homology"/>
<keyword evidence="3" id="KW-0812">Transmembrane</keyword>
<dbReference type="InterPro" id="IPR004422">
    <property type="entry name" value="RFAP_synthase"/>
</dbReference>
<gene>
    <name evidence="5" type="ordered locus">Igag_0656</name>
</gene>
<feature type="transmembrane region" description="Helical" evidence="3">
    <location>
        <begin position="124"/>
        <end position="141"/>
    </location>
</feature>
<feature type="transmembrane region" description="Helical" evidence="3">
    <location>
        <begin position="83"/>
        <end position="104"/>
    </location>
</feature>
<dbReference type="AlphaFoldDB" id="E0SST8"/>
<name>E0SST8_IGNAA</name>
<keyword evidence="1 2" id="KW-0808">Transferase</keyword>
<accession>E0SST8</accession>
<feature type="domain" description="GHMP kinase C-terminal" evidence="4">
    <location>
        <begin position="211"/>
        <end position="294"/>
    </location>
</feature>
<comment type="pathway">
    <text evidence="2">Cofactor biosynthesis; 5,6,7,8-tetrahydromethanopterin biosynthesis.</text>
</comment>
<dbReference type="EC" id="2.4.2.54" evidence="2"/>
<dbReference type="InterPro" id="IPR020568">
    <property type="entry name" value="Ribosomal_Su5_D2-typ_SF"/>
</dbReference>
<dbReference type="Proteomes" id="UP000001304">
    <property type="component" value="Chromosome"/>
</dbReference>
<comment type="subunit">
    <text evidence="2">Homodimer.</text>
</comment>
<dbReference type="InterPro" id="IPR013750">
    <property type="entry name" value="GHMP_kinase_C_dom"/>
</dbReference>
<evidence type="ECO:0000259" key="4">
    <source>
        <dbReference type="Pfam" id="PF08544"/>
    </source>
</evidence>
<protein>
    <recommendedName>
        <fullName evidence="2">Beta-ribofuranosylaminobenzene 5'-phosphate synthase</fullName>
        <shortName evidence="2">Beta-RFA-P synthase</shortName>
        <ecNumber evidence="2">2.4.2.54</ecNumber>
    </recommendedName>
</protein>
<dbReference type="PANTHER" id="PTHR20861">
    <property type="entry name" value="HOMOSERINE/4-DIPHOSPHOCYTIDYL-2-C-METHYL-D-ERYTHRITOL KINASE"/>
    <property type="match status" value="1"/>
</dbReference>
<dbReference type="PIRSF" id="PIRSF004884">
    <property type="entry name" value="Sugar_kin_arch"/>
    <property type="match status" value="1"/>
</dbReference>
<evidence type="ECO:0000313" key="6">
    <source>
        <dbReference type="Proteomes" id="UP000001304"/>
    </source>
</evidence>
<reference evidence="5 6" key="1">
    <citation type="journal article" date="2010" name="Stand. Genomic Sci.">
        <title>Complete genome sequence of Ignisphaera aggregans type strain (AQ1.S1).</title>
        <authorList>
            <person name="Goker M."/>
            <person name="Held B."/>
            <person name="Lapidus A."/>
            <person name="Nolan M."/>
            <person name="Spring S."/>
            <person name="Yasawong M."/>
            <person name="Lucas S."/>
            <person name="Glavina Del Rio T."/>
            <person name="Tice H."/>
            <person name="Cheng J.F."/>
            <person name="Goodwin L."/>
            <person name="Tapia R."/>
            <person name="Pitluck S."/>
            <person name="Liolios K."/>
            <person name="Ivanova N."/>
            <person name="Mavromatis K."/>
            <person name="Mikhailova N."/>
            <person name="Pati A."/>
            <person name="Chen A."/>
            <person name="Palaniappan K."/>
            <person name="Brambilla E."/>
            <person name="Land M."/>
            <person name="Hauser L."/>
            <person name="Chang Y.J."/>
            <person name="Jeffries C.D."/>
            <person name="Brettin T."/>
            <person name="Detter J.C."/>
            <person name="Han C."/>
            <person name="Rohde M."/>
            <person name="Sikorski J."/>
            <person name="Woyke T."/>
            <person name="Bristow J."/>
            <person name="Eisen J.A."/>
            <person name="Markowitz V."/>
            <person name="Hugenholtz P."/>
            <person name="Kyrpides N.C."/>
            <person name="Klenk H.P."/>
        </authorList>
    </citation>
    <scope>NUCLEOTIDE SEQUENCE [LARGE SCALE GENOMIC DNA]</scope>
    <source>
        <strain evidence="6">DSM 17230 / JCM 13409 / AQ1.S1</strain>
    </source>
</reference>
<dbReference type="NCBIfam" id="TIGR00144">
    <property type="entry name" value="beta_RFAP_syn"/>
    <property type="match status" value="1"/>
</dbReference>
<comment type="function">
    <text evidence="2">Catalyzes the condensation of 4-aminobenzoate (pABA) with 5-phospho-alpha-D-ribose 1-diphosphate (PRPP) to produce beta-ribofuranosylaminobenzene 5'-phosphate (beta-RFA-P).</text>
</comment>
<dbReference type="BioCyc" id="IAGG583356:GHAH-654-MONOMER"/>